<evidence type="ECO:0000313" key="2">
    <source>
        <dbReference type="Proteomes" id="UP001057402"/>
    </source>
</evidence>
<proteinExistence type="predicted"/>
<dbReference type="EMBL" id="CM042886">
    <property type="protein sequence ID" value="KAI4339422.1"/>
    <property type="molecule type" value="Genomic_DNA"/>
</dbReference>
<keyword evidence="2" id="KW-1185">Reference proteome</keyword>
<gene>
    <name evidence="1" type="ORF">MLD38_024369</name>
</gene>
<name>A0ACB9NUR9_9MYRT</name>
<dbReference type="Proteomes" id="UP001057402">
    <property type="component" value="Chromosome 7"/>
</dbReference>
<protein>
    <submittedName>
        <fullName evidence="1">Uncharacterized protein</fullName>
    </submittedName>
</protein>
<sequence length="347" mass="39486">MDNPVVLSALVTLDFSPSFRKSTASKLDCLYEISHQDISDNNQISDITIPLLNPYTALSKPSSSPIRRIRSLIRQSASQVLEYIQASKFNQHHILATQREQFVSLQLPTDFPRQWSQKGYTHLHFGAIRLALTYHGRKGLPVTARMALLDTRFVEYQHACIGTVEITLNAGTVFVTLYPNFCMSLQDPKLLSALQVQLHIAGPQQDPNSIEATLHYQMSYRVQNHALDLKVPEDANDALIITADYHHSSSPTCLHVRRQISRNELLILLPEKWVTNYEQLQQHVRPIQSTESRFVKEKDGSVTIRFDRSHEKEPATPSIFPTMFMVQSVPKSKKPEFLNSIIHSFDG</sequence>
<accession>A0ACB9NUR9</accession>
<organism evidence="1 2">
    <name type="scientific">Melastoma candidum</name>
    <dbReference type="NCBI Taxonomy" id="119954"/>
    <lineage>
        <taxon>Eukaryota</taxon>
        <taxon>Viridiplantae</taxon>
        <taxon>Streptophyta</taxon>
        <taxon>Embryophyta</taxon>
        <taxon>Tracheophyta</taxon>
        <taxon>Spermatophyta</taxon>
        <taxon>Magnoliopsida</taxon>
        <taxon>eudicotyledons</taxon>
        <taxon>Gunneridae</taxon>
        <taxon>Pentapetalae</taxon>
        <taxon>rosids</taxon>
        <taxon>malvids</taxon>
        <taxon>Myrtales</taxon>
        <taxon>Melastomataceae</taxon>
        <taxon>Melastomatoideae</taxon>
        <taxon>Melastomateae</taxon>
        <taxon>Melastoma</taxon>
    </lineage>
</organism>
<reference evidence="2" key="1">
    <citation type="journal article" date="2023" name="Front. Plant Sci.">
        <title>Chromosomal-level genome assembly of Melastoma candidum provides insights into trichome evolution.</title>
        <authorList>
            <person name="Zhong Y."/>
            <person name="Wu W."/>
            <person name="Sun C."/>
            <person name="Zou P."/>
            <person name="Liu Y."/>
            <person name="Dai S."/>
            <person name="Zhou R."/>
        </authorList>
    </citation>
    <scope>NUCLEOTIDE SEQUENCE [LARGE SCALE GENOMIC DNA]</scope>
</reference>
<comment type="caution">
    <text evidence="1">The sequence shown here is derived from an EMBL/GenBank/DDBJ whole genome shotgun (WGS) entry which is preliminary data.</text>
</comment>
<evidence type="ECO:0000313" key="1">
    <source>
        <dbReference type="EMBL" id="KAI4339422.1"/>
    </source>
</evidence>